<dbReference type="InterPro" id="IPR024775">
    <property type="entry name" value="DinB-like"/>
</dbReference>
<dbReference type="SUPFAM" id="SSF109854">
    <property type="entry name" value="DinB/YfiT-like putative metalloenzymes"/>
    <property type="match status" value="1"/>
</dbReference>
<dbReference type="Pfam" id="PF12867">
    <property type="entry name" value="DinB_2"/>
    <property type="match status" value="1"/>
</dbReference>
<accession>A0ABY8QT37</accession>
<dbReference type="InterPro" id="IPR034660">
    <property type="entry name" value="DinB/YfiT-like"/>
</dbReference>
<organism evidence="2 3">
    <name type="scientific">Saxibacter everestensis</name>
    <dbReference type="NCBI Taxonomy" id="2909229"/>
    <lineage>
        <taxon>Bacteria</taxon>
        <taxon>Bacillati</taxon>
        <taxon>Actinomycetota</taxon>
        <taxon>Actinomycetes</taxon>
        <taxon>Micrococcales</taxon>
        <taxon>Brevibacteriaceae</taxon>
        <taxon>Saxibacter</taxon>
    </lineage>
</organism>
<dbReference type="Proteomes" id="UP001209083">
    <property type="component" value="Chromosome"/>
</dbReference>
<reference evidence="2 3" key="1">
    <citation type="submission" date="2023-05" db="EMBL/GenBank/DDBJ databases">
        <title>Lithophilousrod everest ZFBP1038 complete genpme.</title>
        <authorList>
            <person name="Tian M."/>
        </authorList>
    </citation>
    <scope>NUCLEOTIDE SEQUENCE [LARGE SCALE GENOMIC DNA]</scope>
    <source>
        <strain evidence="2 3">ZFBP1038</strain>
    </source>
</reference>
<dbReference type="EMBL" id="CP090958">
    <property type="protein sequence ID" value="WGW12117.1"/>
    <property type="molecule type" value="Genomic_DNA"/>
</dbReference>
<keyword evidence="3" id="KW-1185">Reference proteome</keyword>
<evidence type="ECO:0000259" key="1">
    <source>
        <dbReference type="Pfam" id="PF12867"/>
    </source>
</evidence>
<proteinExistence type="predicted"/>
<evidence type="ECO:0000313" key="2">
    <source>
        <dbReference type="EMBL" id="WGW12117.1"/>
    </source>
</evidence>
<feature type="domain" description="DinB-like" evidence="1">
    <location>
        <begin position="52"/>
        <end position="170"/>
    </location>
</feature>
<sequence length="177" mass="20314">MNALPPPPRDTKDWTWVLDRPCPECGFNSTDFDRDDFADRIDDTVNFWRARLAADDVRIRPEITIWSPLEYGCHIRDALAVFDQRFALMLSQDDAHFDDWDPDQAALTGEYPLQNPRTVAGQIAVHGAAVSERLRSMRPEDWNCTGSRSNGSLFTVDSLARYLLHDLIHHEWDVDVS</sequence>
<gene>
    <name evidence="2" type="ORF">LWF01_18880</name>
</gene>
<dbReference type="Gene3D" id="1.20.120.450">
    <property type="entry name" value="dinb family like domain"/>
    <property type="match status" value="1"/>
</dbReference>
<evidence type="ECO:0000313" key="3">
    <source>
        <dbReference type="Proteomes" id="UP001209083"/>
    </source>
</evidence>
<name>A0ABY8QT37_9MICO</name>
<protein>
    <submittedName>
        <fullName evidence="2">DinB family protein</fullName>
    </submittedName>
</protein>
<dbReference type="RefSeq" id="WP_349638916.1">
    <property type="nucleotide sequence ID" value="NZ_CP090958.1"/>
</dbReference>